<evidence type="ECO:0000313" key="4">
    <source>
        <dbReference type="EMBL" id="CAL8069822.1"/>
    </source>
</evidence>
<proteinExistence type="inferred from homology"/>
<feature type="domain" description="MIP18 family-like" evidence="3">
    <location>
        <begin position="136"/>
        <end position="209"/>
    </location>
</feature>
<dbReference type="Gene3D" id="6.10.250.1280">
    <property type="match status" value="1"/>
</dbReference>
<keyword evidence="5" id="KW-1185">Reference proteome</keyword>
<gene>
    <name evidence="4" type="ORF">ODALV1_LOCUS951</name>
</gene>
<dbReference type="SUPFAM" id="SSF117916">
    <property type="entry name" value="Fe-S cluster assembly (FSCA) domain-like"/>
    <property type="match status" value="1"/>
</dbReference>
<dbReference type="PANTHER" id="PTHR12377">
    <property type="entry name" value="CYTOSOLIC IRON-SULFUR ASSEMBLY COMPONENT 2B-RELATED"/>
    <property type="match status" value="1"/>
</dbReference>
<comment type="caution">
    <text evidence="4">The sequence shown here is derived from an EMBL/GenBank/DDBJ whole genome shotgun (WGS) entry which is preliminary data.</text>
</comment>
<dbReference type="EMBL" id="CAXLJM020000004">
    <property type="protein sequence ID" value="CAL8069822.1"/>
    <property type="molecule type" value="Genomic_DNA"/>
</dbReference>
<evidence type="ECO:0000313" key="5">
    <source>
        <dbReference type="Proteomes" id="UP001642540"/>
    </source>
</evidence>
<dbReference type="InterPro" id="IPR002744">
    <property type="entry name" value="MIP18-like"/>
</dbReference>
<evidence type="ECO:0000256" key="2">
    <source>
        <dbReference type="ARBA" id="ARBA00022829"/>
    </source>
</evidence>
<evidence type="ECO:0000256" key="1">
    <source>
        <dbReference type="ARBA" id="ARBA00010381"/>
    </source>
</evidence>
<reference evidence="4 5" key="1">
    <citation type="submission" date="2024-08" db="EMBL/GenBank/DDBJ databases">
        <authorList>
            <person name="Cucini C."/>
            <person name="Frati F."/>
        </authorList>
    </citation>
    <scope>NUCLEOTIDE SEQUENCE [LARGE SCALE GENOMIC DNA]</scope>
</reference>
<accession>A0ABP1PK91</accession>
<sequence length="255" mass="28806">MPLFRNNNNVTGSNSVEKDTIGKYSNRKYFQNVADKLSERYLDLDSFSVSVSVPKTTWHQNREKVEARTPTKIISMPQQILSFPLCSNVSDFLKFQAIPMEATDNLNPKLHTKSEARVVTLSELDENAVDVIDAREVFDIIRDINDPEHPLTLEELNVIEEDKITVDNVKNLIKINFTPTIPHCSMATLIGLSIRVQLMRSLPSRFKVDIAITPGSHASEIAINKQLADKERVAAALENSHLIEVVNQCLTMKDY</sequence>
<comment type="similarity">
    <text evidence="1">Belongs to the MIP18 family.</text>
</comment>
<dbReference type="InterPro" id="IPR034904">
    <property type="entry name" value="FSCA_dom_sf"/>
</dbReference>
<organism evidence="4 5">
    <name type="scientific">Orchesella dallaii</name>
    <dbReference type="NCBI Taxonomy" id="48710"/>
    <lineage>
        <taxon>Eukaryota</taxon>
        <taxon>Metazoa</taxon>
        <taxon>Ecdysozoa</taxon>
        <taxon>Arthropoda</taxon>
        <taxon>Hexapoda</taxon>
        <taxon>Collembola</taxon>
        <taxon>Entomobryomorpha</taxon>
        <taxon>Entomobryoidea</taxon>
        <taxon>Orchesellidae</taxon>
        <taxon>Orchesellinae</taxon>
        <taxon>Orchesella</taxon>
    </lineage>
</organism>
<dbReference type="Pfam" id="PF01883">
    <property type="entry name" value="FeS_assembly_P"/>
    <property type="match status" value="1"/>
</dbReference>
<name>A0ABP1PK91_9HEXA</name>
<dbReference type="InterPro" id="IPR039796">
    <property type="entry name" value="MIP18"/>
</dbReference>
<dbReference type="PANTHER" id="PTHR12377:SF0">
    <property type="entry name" value="CYTOSOLIC IRON-SULFUR ASSEMBLY COMPONENT 2B"/>
    <property type="match status" value="1"/>
</dbReference>
<protein>
    <recommendedName>
        <fullName evidence="3">MIP18 family-like domain-containing protein</fullName>
    </recommendedName>
</protein>
<evidence type="ECO:0000259" key="3">
    <source>
        <dbReference type="Pfam" id="PF01883"/>
    </source>
</evidence>
<dbReference type="Proteomes" id="UP001642540">
    <property type="component" value="Unassembled WGS sequence"/>
</dbReference>
<keyword evidence="2" id="KW-0159">Chromosome partition</keyword>
<dbReference type="Gene3D" id="3.30.300.130">
    <property type="entry name" value="Fe-S cluster assembly (FSCA)"/>
    <property type="match status" value="1"/>
</dbReference>